<keyword evidence="2 3" id="KW-0520">NAD</keyword>
<gene>
    <name evidence="3" type="primary">cobB</name>
    <name evidence="6" type="ORF">ACFSVN_03820</name>
</gene>
<evidence type="ECO:0000256" key="2">
    <source>
        <dbReference type="ARBA" id="ARBA00023027"/>
    </source>
</evidence>
<dbReference type="EC" id="2.3.1.286" evidence="3"/>
<dbReference type="InterPro" id="IPR029035">
    <property type="entry name" value="DHS-like_NAD/FAD-binding_dom"/>
</dbReference>
<dbReference type="Gene3D" id="3.40.50.1220">
    <property type="entry name" value="TPP-binding domain"/>
    <property type="match status" value="1"/>
</dbReference>
<feature type="binding site" evidence="3">
    <location>
        <begin position="88"/>
        <end position="91"/>
    </location>
    <ligand>
        <name>NAD(+)</name>
        <dbReference type="ChEBI" id="CHEBI:57540"/>
    </ligand>
</feature>
<proteinExistence type="inferred from homology"/>
<keyword evidence="3" id="KW-0963">Cytoplasm</keyword>
<dbReference type="InterPro" id="IPR026591">
    <property type="entry name" value="Sirtuin_cat_small_dom_sf"/>
</dbReference>
<dbReference type="Gene3D" id="3.30.1600.10">
    <property type="entry name" value="SIR2/SIRT2 'Small Domain"/>
    <property type="match status" value="1"/>
</dbReference>
<evidence type="ECO:0000313" key="6">
    <source>
        <dbReference type="EMBL" id="MFD2531567.1"/>
    </source>
</evidence>
<dbReference type="Proteomes" id="UP001597460">
    <property type="component" value="Unassembled WGS sequence"/>
</dbReference>
<evidence type="ECO:0000259" key="5">
    <source>
        <dbReference type="PROSITE" id="PS50305"/>
    </source>
</evidence>
<feature type="binding site" evidence="3">
    <location>
        <begin position="11"/>
        <end position="30"/>
    </location>
    <ligand>
        <name>NAD(+)</name>
        <dbReference type="ChEBI" id="CHEBI:57540"/>
    </ligand>
</feature>
<comment type="subcellular location">
    <subcellularLocation>
        <location evidence="3">Cytoplasm</location>
    </subcellularLocation>
</comment>
<evidence type="ECO:0000256" key="4">
    <source>
        <dbReference type="PROSITE-ProRule" id="PRU00236"/>
    </source>
</evidence>
<organism evidence="6 7">
    <name type="scientific">Gracilimonas halophila</name>
    <dbReference type="NCBI Taxonomy" id="1834464"/>
    <lineage>
        <taxon>Bacteria</taxon>
        <taxon>Pseudomonadati</taxon>
        <taxon>Balneolota</taxon>
        <taxon>Balneolia</taxon>
        <taxon>Balneolales</taxon>
        <taxon>Balneolaceae</taxon>
        <taxon>Gracilimonas</taxon>
    </lineage>
</organism>
<reference evidence="7" key="1">
    <citation type="journal article" date="2019" name="Int. J. Syst. Evol. Microbiol.">
        <title>The Global Catalogue of Microorganisms (GCM) 10K type strain sequencing project: providing services to taxonomists for standard genome sequencing and annotation.</title>
        <authorList>
            <consortium name="The Broad Institute Genomics Platform"/>
            <consortium name="The Broad Institute Genome Sequencing Center for Infectious Disease"/>
            <person name="Wu L."/>
            <person name="Ma J."/>
        </authorList>
    </citation>
    <scope>NUCLEOTIDE SEQUENCE [LARGE SCALE GENOMIC DNA]</scope>
    <source>
        <strain evidence="7">KCTC 52042</strain>
    </source>
</reference>
<feature type="active site" description="Proton acceptor" evidence="3">
    <location>
        <position position="106"/>
    </location>
</feature>
<dbReference type="SUPFAM" id="SSF52467">
    <property type="entry name" value="DHS-like NAD/FAD-binding domain"/>
    <property type="match status" value="1"/>
</dbReference>
<dbReference type="EMBL" id="JBHULI010000004">
    <property type="protein sequence ID" value="MFD2531567.1"/>
    <property type="molecule type" value="Genomic_DNA"/>
</dbReference>
<feature type="binding site" evidence="3">
    <location>
        <position position="216"/>
    </location>
    <ligand>
        <name>NAD(+)</name>
        <dbReference type="ChEBI" id="CHEBI:57540"/>
    </ligand>
</feature>
<sequence length="232" mass="25370">MSDKKVVVISGAGISAESGLSTFRDSGGLWEGYNIEEVASPQGWQENPKKVLEFYNLRRKQAADAQPNAAHKALADLENHFEVVVVTQNVDDLHERAGSNNVVHLHGELRKARSTKDESLILDIGAEPIKLGDLAADGAQLRPHVVWFGEMVPMIEVAAKEVVEADILIVVGTSLVVYPAAGLIGYAKANISKYIIDPAEPQLFDLNEWVHYKENAGTGVRKLAEKLKKEHS</sequence>
<comment type="catalytic activity">
    <reaction evidence="3">
        <text>N(6)-acetyl-L-lysyl-[protein] + NAD(+) + H2O = 2''-O-acetyl-ADP-D-ribose + nicotinamide + L-lysyl-[protein]</text>
        <dbReference type="Rhea" id="RHEA:43636"/>
        <dbReference type="Rhea" id="RHEA-COMP:9752"/>
        <dbReference type="Rhea" id="RHEA-COMP:10731"/>
        <dbReference type="ChEBI" id="CHEBI:15377"/>
        <dbReference type="ChEBI" id="CHEBI:17154"/>
        <dbReference type="ChEBI" id="CHEBI:29969"/>
        <dbReference type="ChEBI" id="CHEBI:57540"/>
        <dbReference type="ChEBI" id="CHEBI:61930"/>
        <dbReference type="ChEBI" id="CHEBI:83767"/>
        <dbReference type="EC" id="2.3.1.286"/>
    </reaction>
</comment>
<comment type="function">
    <text evidence="3">NAD-dependent lysine deacetylase and desuccinylase that specifically removes acetyl and succinyl groups on target proteins. Modulates the activities of several proteins which are inactive in their acylated form.</text>
</comment>
<comment type="similarity">
    <text evidence="3">Belongs to the sirtuin family. Class III subfamily.</text>
</comment>
<feature type="binding site" evidence="3">
    <location>
        <position position="58"/>
    </location>
    <ligand>
        <name>substrate</name>
    </ligand>
</feature>
<protein>
    <recommendedName>
        <fullName evidence="3">NAD-dependent protein deacylase</fullName>
        <ecNumber evidence="3">2.3.1.286</ecNumber>
    </recommendedName>
    <alternativeName>
        <fullName evidence="3">Regulatory protein SIR2 homolog</fullName>
    </alternativeName>
</protein>
<accession>A0ABW5JJM5</accession>
<dbReference type="InterPro" id="IPR050134">
    <property type="entry name" value="NAD-dep_sirtuin_deacylases"/>
</dbReference>
<feature type="domain" description="Deacetylase sirtuin-type" evidence="5">
    <location>
        <begin position="1"/>
        <end position="230"/>
    </location>
</feature>
<dbReference type="Pfam" id="PF02146">
    <property type="entry name" value="SIR2"/>
    <property type="match status" value="1"/>
</dbReference>
<name>A0ABW5JJM5_9BACT</name>
<dbReference type="PROSITE" id="PS50305">
    <property type="entry name" value="SIRTUIN"/>
    <property type="match status" value="1"/>
</dbReference>
<feature type="binding site" evidence="3">
    <location>
        <begin position="172"/>
        <end position="174"/>
    </location>
    <ligand>
        <name>NAD(+)</name>
        <dbReference type="ChEBI" id="CHEBI:57540"/>
    </ligand>
</feature>
<dbReference type="HAMAP" id="MF_01121">
    <property type="entry name" value="Sirtuin_ClassIII"/>
    <property type="match status" value="1"/>
</dbReference>
<keyword evidence="7" id="KW-1185">Reference proteome</keyword>
<dbReference type="RefSeq" id="WP_390298860.1">
    <property type="nucleotide sequence ID" value="NZ_JBHULI010000004.1"/>
</dbReference>
<evidence type="ECO:0000256" key="1">
    <source>
        <dbReference type="ARBA" id="ARBA00022679"/>
    </source>
</evidence>
<evidence type="ECO:0000313" key="7">
    <source>
        <dbReference type="Proteomes" id="UP001597460"/>
    </source>
</evidence>
<comment type="domain">
    <text evidence="3">2 residues (Tyr-55 and Arg-58) present in a large hydrophobic pocket are probably involved in substrate specificity. They are important for desuccinylation activity, but dispensable for deacetylation activity.</text>
</comment>
<dbReference type="InterPro" id="IPR003000">
    <property type="entry name" value="Sirtuin"/>
</dbReference>
<evidence type="ECO:0000256" key="3">
    <source>
        <dbReference type="HAMAP-Rule" id="MF_01121"/>
    </source>
</evidence>
<comment type="caution">
    <text evidence="6">The sequence shown here is derived from an EMBL/GenBank/DDBJ whole genome shotgun (WGS) entry which is preliminary data.</text>
</comment>
<comment type="caution">
    <text evidence="3 4">Lacks conserved residue(s) required for the propagation of feature annotation.</text>
</comment>
<keyword evidence="1" id="KW-0808">Transferase</keyword>
<dbReference type="PANTHER" id="PTHR11085:SF4">
    <property type="entry name" value="NAD-DEPENDENT PROTEIN DEACYLASE"/>
    <property type="match status" value="1"/>
</dbReference>
<dbReference type="InterPro" id="IPR026590">
    <property type="entry name" value="Ssirtuin_cat_dom"/>
</dbReference>
<comment type="catalytic activity">
    <reaction evidence="3">
        <text>N(6)-succinyl-L-lysyl-[protein] + NAD(+) + H2O = 2''-O-succinyl-ADP-D-ribose + nicotinamide + L-lysyl-[protein]</text>
        <dbReference type="Rhea" id="RHEA:47668"/>
        <dbReference type="Rhea" id="RHEA-COMP:9752"/>
        <dbReference type="Rhea" id="RHEA-COMP:11877"/>
        <dbReference type="ChEBI" id="CHEBI:15377"/>
        <dbReference type="ChEBI" id="CHEBI:17154"/>
        <dbReference type="ChEBI" id="CHEBI:29969"/>
        <dbReference type="ChEBI" id="CHEBI:57540"/>
        <dbReference type="ChEBI" id="CHEBI:87830"/>
        <dbReference type="ChEBI" id="CHEBI:87832"/>
    </reaction>
</comment>
<dbReference type="InterPro" id="IPR027546">
    <property type="entry name" value="Sirtuin_class_III"/>
</dbReference>
<feature type="binding site" evidence="3">
    <location>
        <position position="55"/>
    </location>
    <ligand>
        <name>substrate</name>
    </ligand>
</feature>
<dbReference type="CDD" id="cd01412">
    <property type="entry name" value="SIRT5_Af1_CobB"/>
    <property type="match status" value="1"/>
</dbReference>
<dbReference type="PANTHER" id="PTHR11085">
    <property type="entry name" value="NAD-DEPENDENT PROTEIN DEACYLASE SIRTUIN-5, MITOCHONDRIAL-RELATED"/>
    <property type="match status" value="1"/>
</dbReference>